<dbReference type="PANTHER" id="PTHR35841:SF1">
    <property type="entry name" value="PHOSPHONATES-BINDING PERIPLASMIC PROTEIN"/>
    <property type="match status" value="1"/>
</dbReference>
<organism evidence="1 2">
    <name type="scientific">Caballeronia sordidicola</name>
    <name type="common">Burkholderia sordidicola</name>
    <dbReference type="NCBI Taxonomy" id="196367"/>
    <lineage>
        <taxon>Bacteria</taxon>
        <taxon>Pseudomonadati</taxon>
        <taxon>Pseudomonadota</taxon>
        <taxon>Betaproteobacteria</taxon>
        <taxon>Burkholderiales</taxon>
        <taxon>Burkholderiaceae</taxon>
        <taxon>Caballeronia</taxon>
    </lineage>
</organism>
<reference evidence="1 2" key="1">
    <citation type="submission" date="2016-01" db="EMBL/GenBank/DDBJ databases">
        <authorList>
            <person name="Oliw E.H."/>
        </authorList>
    </citation>
    <scope>NUCLEOTIDE SEQUENCE [LARGE SCALE GENOMIC DNA]</scope>
    <source>
        <strain evidence="1">LMG 22029</strain>
    </source>
</reference>
<dbReference type="RefSeq" id="WP_060818284.1">
    <property type="nucleotide sequence ID" value="NZ_FCOC02000003.1"/>
</dbReference>
<dbReference type="AlphaFoldDB" id="A0A158FTX6"/>
<dbReference type="SUPFAM" id="SSF53850">
    <property type="entry name" value="Periplasmic binding protein-like II"/>
    <property type="match status" value="1"/>
</dbReference>
<evidence type="ECO:0000313" key="1">
    <source>
        <dbReference type="EMBL" id="SAL23061.1"/>
    </source>
</evidence>
<name>A0A158FTX6_CABSO</name>
<dbReference type="EMBL" id="FCOC02000003">
    <property type="protein sequence ID" value="SAL23061.1"/>
    <property type="molecule type" value="Genomic_DNA"/>
</dbReference>
<dbReference type="OrthoDB" id="5599602at2"/>
<proteinExistence type="predicted"/>
<evidence type="ECO:0000313" key="2">
    <source>
        <dbReference type="Proteomes" id="UP000054893"/>
    </source>
</evidence>
<gene>
    <name evidence="1" type="ORF">AWB64_01783</name>
</gene>
<dbReference type="Pfam" id="PF12974">
    <property type="entry name" value="Phosphonate-bd"/>
    <property type="match status" value="1"/>
</dbReference>
<dbReference type="Proteomes" id="UP000054893">
    <property type="component" value="Unassembled WGS sequence"/>
</dbReference>
<protein>
    <submittedName>
        <fullName evidence="1">ABC phosphate/phosphonate transporter, periplasmic ligand binding protein</fullName>
    </submittedName>
</protein>
<dbReference type="PANTHER" id="PTHR35841">
    <property type="entry name" value="PHOSPHONATES-BINDING PERIPLASMIC PROTEIN"/>
    <property type="match status" value="1"/>
</dbReference>
<dbReference type="Gene3D" id="3.40.190.10">
    <property type="entry name" value="Periplasmic binding protein-like II"/>
    <property type="match status" value="1"/>
</dbReference>
<accession>A0A158FTX6</accession>
<sequence>MNWLAALPMYNVTPALAADWRTLLDHVRRHVRPWLEARGDSFEVIHPSTSLTEFWLRGDVLLTQTCGYPLMHALNDRVQLVATPIFSVDGCANGDYRSVLVARKAAGVTSLESSRGLRAAYNSDDSNSGMNLLRHAVAPFANGRAFFASVIETGGHLASLEALLDNRADIAAIDCISFAFVQEYLPALASGVVTIGVTAASPGLPLIASKDVPPDGISAVRIALASVIEEDPPLARRLKLAGFAQRPLDDYSVILDLENDAAQRGYPRLA</sequence>